<dbReference type="InterPro" id="IPR045057">
    <property type="entry name" value="Gcn5-rel_NAT"/>
</dbReference>
<dbReference type="RefSeq" id="WP_022382980.1">
    <property type="nucleotide sequence ID" value="NZ_AP019697.1"/>
</dbReference>
<dbReference type="SUPFAM" id="SSF55729">
    <property type="entry name" value="Acyl-CoA N-acyltransferases (Nat)"/>
    <property type="match status" value="1"/>
</dbReference>
<evidence type="ECO:0000313" key="3">
    <source>
        <dbReference type="Proteomes" id="UP000320585"/>
    </source>
</evidence>
<dbReference type="AlphaFoldDB" id="A0A8E4BQT8"/>
<organism evidence="2 3">
    <name type="scientific">Dialister hominis</name>
    <dbReference type="NCBI Taxonomy" id="2582419"/>
    <lineage>
        <taxon>Bacteria</taxon>
        <taxon>Bacillati</taxon>
        <taxon>Bacillota</taxon>
        <taxon>Negativicutes</taxon>
        <taxon>Veillonellales</taxon>
        <taxon>Veillonellaceae</taxon>
        <taxon>Dialister</taxon>
    </lineage>
</organism>
<dbReference type="PANTHER" id="PTHR31435:SF9">
    <property type="entry name" value="PROTEIN NATD1"/>
    <property type="match status" value="1"/>
</dbReference>
<feature type="domain" description="N-acetyltransferase" evidence="1">
    <location>
        <begin position="4"/>
        <end position="86"/>
    </location>
</feature>
<accession>A0A8E4BQT8</accession>
<dbReference type="InterPro" id="IPR031165">
    <property type="entry name" value="GNAT_YJDJ"/>
</dbReference>
<protein>
    <submittedName>
        <fullName evidence="2">N-acetyltransferase</fullName>
    </submittedName>
</protein>
<dbReference type="GeneID" id="92716265"/>
<reference evidence="3" key="1">
    <citation type="submission" date="2019-05" db="EMBL/GenBank/DDBJ databases">
        <title>Complete genome sequencing of Dialister sp. strain 5BBH33.</title>
        <authorList>
            <person name="Sakamoto M."/>
            <person name="Murakami T."/>
            <person name="Mori H."/>
        </authorList>
    </citation>
    <scope>NUCLEOTIDE SEQUENCE [LARGE SCALE GENOMIC DNA]</scope>
    <source>
        <strain evidence="3">5BBH33</strain>
    </source>
</reference>
<evidence type="ECO:0000313" key="2">
    <source>
        <dbReference type="EMBL" id="BBK25115.1"/>
    </source>
</evidence>
<gene>
    <name evidence="2" type="ORF">Dia5BBH33_10500</name>
</gene>
<dbReference type="PANTHER" id="PTHR31435">
    <property type="entry name" value="PROTEIN NATD1"/>
    <property type="match status" value="1"/>
</dbReference>
<proteinExistence type="predicted"/>
<dbReference type="Pfam" id="PF14542">
    <property type="entry name" value="Acetyltransf_CG"/>
    <property type="match status" value="1"/>
</dbReference>
<keyword evidence="2" id="KW-0808">Transferase</keyword>
<evidence type="ECO:0000259" key="1">
    <source>
        <dbReference type="PROSITE" id="PS51729"/>
    </source>
</evidence>
<dbReference type="Proteomes" id="UP000320585">
    <property type="component" value="Chromosome"/>
</dbReference>
<dbReference type="OrthoDB" id="9793389at2"/>
<name>A0A8E4BQT8_9FIRM</name>
<dbReference type="InterPro" id="IPR016181">
    <property type="entry name" value="Acyl_CoA_acyltransferase"/>
</dbReference>
<keyword evidence="3" id="KW-1185">Reference proteome</keyword>
<dbReference type="Gene3D" id="3.40.630.30">
    <property type="match status" value="1"/>
</dbReference>
<dbReference type="EMBL" id="AP019697">
    <property type="protein sequence ID" value="BBK25115.1"/>
    <property type="molecule type" value="Genomic_DNA"/>
</dbReference>
<dbReference type="GO" id="GO:0016740">
    <property type="term" value="F:transferase activity"/>
    <property type="evidence" value="ECO:0007669"/>
    <property type="project" value="UniProtKB-KW"/>
</dbReference>
<sequence>MVVIHDMQEHRFKIEDLKGLCYLEYSEDGNNQFTVLHTIVPDELSGRGLAAQLAQAFYDWIRSNNYSMKSECTYMDAWLKRKKIEI</sequence>
<dbReference type="PROSITE" id="PS51729">
    <property type="entry name" value="GNAT_YJDJ"/>
    <property type="match status" value="1"/>
</dbReference>
<dbReference type="KEGG" id="dho:Dia5BBH33_10500"/>